<feature type="domain" description="Kinesin motor" evidence="12">
    <location>
        <begin position="1"/>
        <end position="325"/>
    </location>
</feature>
<dbReference type="GO" id="GO:0090307">
    <property type="term" value="P:mitotic spindle assembly"/>
    <property type="evidence" value="ECO:0007669"/>
    <property type="project" value="TreeGrafter"/>
</dbReference>
<dbReference type="STRING" id="1661398.A0A482VV86"/>
<dbReference type="SUPFAM" id="SSF52540">
    <property type="entry name" value="P-loop containing nucleoside triphosphate hydrolases"/>
    <property type="match status" value="1"/>
</dbReference>
<comment type="caution">
    <text evidence="13">The sequence shown here is derived from an EMBL/GenBank/DDBJ whole genome shotgun (WGS) entry which is preliminary data.</text>
</comment>
<evidence type="ECO:0000259" key="12">
    <source>
        <dbReference type="PROSITE" id="PS50067"/>
    </source>
</evidence>
<sequence length="737" mass="83718">PFTGSEVESKTLSIIKRITQSEIVLKSGSTEKKYNFDRVFGEEASQAEIYNVVVYPLIDYIISGYNCTVFAYGQTGTGKTHTMIGSIIGPRVDFNNDISVGMIPRAAVQLFSQLEKLDANTEYTVTVSFIEIYNEEVRDLLVRDSTPLRIFDDPESKGSIYMKGLTDVTVCNTNEVYEWLSIGTMERQTASTNLNRHSSRSHTIFTLMVRTRETTVDGEELIKTGKLHLIDLAGSENIGRSGATEMRAREAGTINKSLLTLGKVIKALAQKMQHIPYRDSKLTRILQDSLGGKTKTCMIATFTPCVNAWDETISTLDYANVARCVANCPQINVNRKQTNVIKDLKNEIGKLRHELTAARTGEGFYMSQTSYDNMTMDIQKNNERIMHLLKEIRRLEEYKLLKEEQYQKVNESFVKTKSYLDKIKQELEERNTQDQQNEYLIGYMNKRDRELTATANLLLKICETSTKHQEIYYTKYDAQCNSTVSNANIGKSAFSTSAKCLREVQNASEKFVENQETYLRDVKETAASLKEKQGKSLEALTQFSLDLESMVPNCNMSFDKMANNSTLDYTESSFYNNLITIFSDSNHLQLEKQKDIKNSVEILKNHLVAKDAEMLSKSTHCLRLKFKTSLSSYVERANSIRESFVKSTMEDGESINTTMKHISNCTKTHNDDIKKFVQQSVEGIQKLEENIVFTAHVGDTPAKTMYSYPKTIENRIHSHVLIEEFKNAAQDSSESLK</sequence>
<dbReference type="OrthoDB" id="3176171at2759"/>
<dbReference type="PROSITE" id="PS50067">
    <property type="entry name" value="KINESIN_MOTOR_2"/>
    <property type="match status" value="1"/>
</dbReference>
<evidence type="ECO:0000256" key="8">
    <source>
        <dbReference type="ARBA" id="ARBA00034704"/>
    </source>
</evidence>
<keyword evidence="6 9" id="KW-0505">Motor protein</keyword>
<keyword evidence="2" id="KW-0963">Cytoplasm</keyword>
<dbReference type="InterPro" id="IPR001752">
    <property type="entry name" value="Kinesin_motor_dom"/>
</dbReference>
<gene>
    <name evidence="13" type="ORF">BDFB_000131</name>
</gene>
<dbReference type="GO" id="GO:0005876">
    <property type="term" value="C:spindle microtubule"/>
    <property type="evidence" value="ECO:0007669"/>
    <property type="project" value="TreeGrafter"/>
</dbReference>
<proteinExistence type="inferred from homology"/>
<reference evidence="13 14" key="1">
    <citation type="submission" date="2017-03" db="EMBL/GenBank/DDBJ databases">
        <title>Genome of the blue death feigning beetle - Asbolus verrucosus.</title>
        <authorList>
            <person name="Rider S.D."/>
        </authorList>
    </citation>
    <scope>NUCLEOTIDE SEQUENCE [LARGE SCALE GENOMIC DNA]</scope>
    <source>
        <strain evidence="13">Butters</strain>
        <tissue evidence="13">Head and leg muscle</tissue>
    </source>
</reference>
<dbReference type="AlphaFoldDB" id="A0A482VV86"/>
<dbReference type="Gene3D" id="3.40.850.10">
    <property type="entry name" value="Kinesin motor domain"/>
    <property type="match status" value="1"/>
</dbReference>
<comment type="subcellular location">
    <subcellularLocation>
        <location evidence="1">Cytoplasm</location>
        <location evidence="1">Cytoskeleton</location>
    </subcellularLocation>
</comment>
<evidence type="ECO:0000313" key="13">
    <source>
        <dbReference type="EMBL" id="RZC36842.1"/>
    </source>
</evidence>
<evidence type="ECO:0000256" key="4">
    <source>
        <dbReference type="ARBA" id="ARBA00022741"/>
    </source>
</evidence>
<keyword evidence="5 9" id="KW-0067">ATP-binding</keyword>
<feature type="non-terminal residue" evidence="13">
    <location>
        <position position="737"/>
    </location>
</feature>
<dbReference type="GO" id="GO:0007018">
    <property type="term" value="P:microtubule-based movement"/>
    <property type="evidence" value="ECO:0007669"/>
    <property type="project" value="InterPro"/>
</dbReference>
<dbReference type="InterPro" id="IPR027417">
    <property type="entry name" value="P-loop_NTPase"/>
</dbReference>
<dbReference type="SMART" id="SM00129">
    <property type="entry name" value="KISc"/>
    <property type="match status" value="1"/>
</dbReference>
<dbReference type="InterPro" id="IPR036961">
    <property type="entry name" value="Kinesin_motor_dom_sf"/>
</dbReference>
<dbReference type="GO" id="GO:0051231">
    <property type="term" value="P:spindle elongation"/>
    <property type="evidence" value="ECO:0007669"/>
    <property type="project" value="TreeGrafter"/>
</dbReference>
<dbReference type="GO" id="GO:0008017">
    <property type="term" value="F:microtubule binding"/>
    <property type="evidence" value="ECO:0007669"/>
    <property type="project" value="InterPro"/>
</dbReference>
<keyword evidence="4 9" id="KW-0547">Nucleotide-binding</keyword>
<evidence type="ECO:0000256" key="1">
    <source>
        <dbReference type="ARBA" id="ARBA00004245"/>
    </source>
</evidence>
<dbReference type="EMBL" id="QDEB01058275">
    <property type="protein sequence ID" value="RZC36842.1"/>
    <property type="molecule type" value="Genomic_DNA"/>
</dbReference>
<dbReference type="Proteomes" id="UP000292052">
    <property type="component" value="Unassembled WGS sequence"/>
</dbReference>
<dbReference type="InterPro" id="IPR047149">
    <property type="entry name" value="KIF11-like"/>
</dbReference>
<evidence type="ECO:0000256" key="10">
    <source>
        <dbReference type="RuleBase" id="RU000394"/>
    </source>
</evidence>
<keyword evidence="11" id="KW-0175">Coiled coil</keyword>
<dbReference type="FunFam" id="3.40.850.10:FF:000019">
    <property type="entry name" value="Kinesin-like protein KIN-5D"/>
    <property type="match status" value="1"/>
</dbReference>
<feature type="non-terminal residue" evidence="13">
    <location>
        <position position="1"/>
    </location>
</feature>
<dbReference type="PANTHER" id="PTHR47970">
    <property type="entry name" value="KINESIN-LIKE PROTEIN KIF11"/>
    <property type="match status" value="1"/>
</dbReference>
<evidence type="ECO:0000256" key="6">
    <source>
        <dbReference type="ARBA" id="ARBA00023175"/>
    </source>
</evidence>
<evidence type="ECO:0000256" key="5">
    <source>
        <dbReference type="ARBA" id="ARBA00022840"/>
    </source>
</evidence>
<dbReference type="PROSITE" id="PS00411">
    <property type="entry name" value="KINESIN_MOTOR_1"/>
    <property type="match status" value="1"/>
</dbReference>
<dbReference type="GO" id="GO:0072686">
    <property type="term" value="C:mitotic spindle"/>
    <property type="evidence" value="ECO:0007669"/>
    <property type="project" value="TreeGrafter"/>
</dbReference>
<keyword evidence="7" id="KW-0206">Cytoskeleton</keyword>
<evidence type="ECO:0000256" key="7">
    <source>
        <dbReference type="ARBA" id="ARBA00023212"/>
    </source>
</evidence>
<evidence type="ECO:0000256" key="2">
    <source>
        <dbReference type="ARBA" id="ARBA00022490"/>
    </source>
</evidence>
<evidence type="ECO:0000256" key="9">
    <source>
        <dbReference type="PROSITE-ProRule" id="PRU00283"/>
    </source>
</evidence>
<dbReference type="PANTHER" id="PTHR47970:SF12">
    <property type="entry name" value="KINESIN FAMILY MEMBER 11"/>
    <property type="match status" value="1"/>
</dbReference>
<dbReference type="GO" id="GO:0005524">
    <property type="term" value="F:ATP binding"/>
    <property type="evidence" value="ECO:0007669"/>
    <property type="project" value="UniProtKB-UniRule"/>
</dbReference>
<evidence type="ECO:0000313" key="14">
    <source>
        <dbReference type="Proteomes" id="UP000292052"/>
    </source>
</evidence>
<name>A0A482VV86_ASBVE</name>
<dbReference type="InterPro" id="IPR019821">
    <property type="entry name" value="Kinesin_motor_CS"/>
</dbReference>
<dbReference type="GO" id="GO:0008574">
    <property type="term" value="F:plus-end-directed microtubule motor activity"/>
    <property type="evidence" value="ECO:0007669"/>
    <property type="project" value="TreeGrafter"/>
</dbReference>
<organism evidence="13 14">
    <name type="scientific">Asbolus verrucosus</name>
    <name type="common">Desert ironclad beetle</name>
    <dbReference type="NCBI Taxonomy" id="1661398"/>
    <lineage>
        <taxon>Eukaryota</taxon>
        <taxon>Metazoa</taxon>
        <taxon>Ecdysozoa</taxon>
        <taxon>Arthropoda</taxon>
        <taxon>Hexapoda</taxon>
        <taxon>Insecta</taxon>
        <taxon>Pterygota</taxon>
        <taxon>Neoptera</taxon>
        <taxon>Endopterygota</taxon>
        <taxon>Coleoptera</taxon>
        <taxon>Polyphaga</taxon>
        <taxon>Cucujiformia</taxon>
        <taxon>Tenebrionidae</taxon>
        <taxon>Pimeliinae</taxon>
        <taxon>Asbolus</taxon>
    </lineage>
</organism>
<feature type="binding site" evidence="9">
    <location>
        <begin position="73"/>
        <end position="80"/>
    </location>
    <ligand>
        <name>ATP</name>
        <dbReference type="ChEBI" id="CHEBI:30616"/>
    </ligand>
</feature>
<accession>A0A482VV86</accession>
<feature type="coiled-coil region" evidence="11">
    <location>
        <begin position="334"/>
        <end position="398"/>
    </location>
</feature>
<keyword evidence="14" id="KW-1185">Reference proteome</keyword>
<dbReference type="GO" id="GO:0005634">
    <property type="term" value="C:nucleus"/>
    <property type="evidence" value="ECO:0007669"/>
    <property type="project" value="TreeGrafter"/>
</dbReference>
<dbReference type="Pfam" id="PF00225">
    <property type="entry name" value="Kinesin"/>
    <property type="match status" value="1"/>
</dbReference>
<dbReference type="PRINTS" id="PR00380">
    <property type="entry name" value="KINESINHEAVY"/>
</dbReference>
<evidence type="ECO:0000256" key="11">
    <source>
        <dbReference type="SAM" id="Coils"/>
    </source>
</evidence>
<evidence type="ECO:0000256" key="3">
    <source>
        <dbReference type="ARBA" id="ARBA00022701"/>
    </source>
</evidence>
<comment type="similarity">
    <text evidence="8">Belongs to the TRAFAC class myosin-kinesin ATPase superfamily. Kinesin family. KIN-5/BimC subfamily.</text>
</comment>
<keyword evidence="3 10" id="KW-0493">Microtubule</keyword>
<protein>
    <recommendedName>
        <fullName evidence="10">Kinesin-like protein</fullName>
    </recommendedName>
</protein>